<evidence type="ECO:0000256" key="1">
    <source>
        <dbReference type="SAM" id="MobiDB-lite"/>
    </source>
</evidence>
<evidence type="ECO:0008006" key="4">
    <source>
        <dbReference type="Google" id="ProtNLM"/>
    </source>
</evidence>
<dbReference type="EMBL" id="JAHHUM010000887">
    <property type="protein sequence ID" value="KAK5616451.1"/>
    <property type="molecule type" value="Genomic_DNA"/>
</dbReference>
<dbReference type="PANTHER" id="PTHR16434">
    <property type="entry name" value="EWING'S TUMOR-ASSOCIATED ANTIGEN 1 ETAA1"/>
    <property type="match status" value="1"/>
</dbReference>
<dbReference type="Proteomes" id="UP001311232">
    <property type="component" value="Unassembled WGS sequence"/>
</dbReference>
<dbReference type="AlphaFoldDB" id="A0AAV9S584"/>
<organism evidence="2 3">
    <name type="scientific">Crenichthys baileyi</name>
    <name type="common">White River springfish</name>
    <dbReference type="NCBI Taxonomy" id="28760"/>
    <lineage>
        <taxon>Eukaryota</taxon>
        <taxon>Metazoa</taxon>
        <taxon>Chordata</taxon>
        <taxon>Craniata</taxon>
        <taxon>Vertebrata</taxon>
        <taxon>Euteleostomi</taxon>
        <taxon>Actinopterygii</taxon>
        <taxon>Neopterygii</taxon>
        <taxon>Teleostei</taxon>
        <taxon>Neoteleostei</taxon>
        <taxon>Acanthomorphata</taxon>
        <taxon>Ovalentaria</taxon>
        <taxon>Atherinomorphae</taxon>
        <taxon>Cyprinodontiformes</taxon>
        <taxon>Goodeidae</taxon>
        <taxon>Crenichthys</taxon>
    </lineage>
</organism>
<dbReference type="Pfam" id="PF15350">
    <property type="entry name" value="ETAA1"/>
    <property type="match status" value="1"/>
</dbReference>
<accession>A0AAV9S584</accession>
<dbReference type="GO" id="GO:0043539">
    <property type="term" value="F:protein serine/threonine kinase activator activity"/>
    <property type="evidence" value="ECO:0007669"/>
    <property type="project" value="TreeGrafter"/>
</dbReference>
<dbReference type="GO" id="GO:2000001">
    <property type="term" value="P:regulation of DNA damage checkpoint"/>
    <property type="evidence" value="ECO:0007669"/>
    <property type="project" value="TreeGrafter"/>
</dbReference>
<dbReference type="PANTHER" id="PTHR16434:SF4">
    <property type="entry name" value="ETAA1 ACTIVATOR OF ATR KINASE"/>
    <property type="match status" value="1"/>
</dbReference>
<feature type="region of interest" description="Disordered" evidence="1">
    <location>
        <begin position="422"/>
        <end position="473"/>
    </location>
</feature>
<sequence>MNGGRRMFEPQTARPPRRNRLSRSFRQSQAGPAKDLDPHRSPRENISTRSCRQSQTGLVEVLESTRSQREPEFKTPTRISRSKPTPVPSVESPHNDSDFQQDIIWDATSPLTNRFSKRGKKPAAGLINISEIVTRIAPKHGRPRVAEPTLQQWIGDSASIPCTPDVQAPRAKKKSPRPNGVEDLLRLARQFDLNLFHQDEEEGQSLEKLLTEDILDTRSQGQGSLPRNLQLAVNAAAGSDPQPHTDQQLQDDLDFLFDGPTQKVCGNLSQASMEVSRKPSMYGSASGDSRMGNKHDLVHDTFEDDWDNDDLLNDSLVLEMTQNPLTFMAPKLCSTQKPADSVRTPDLILPGQSIRDRVTPHQGTVGWVTESLVTPGQNNPGWVAPSVKARTEKENLRPRAVFQLEWTSDFSGKRIQADMSMAQQVDCSSKDSDQNRFPFISGPQQTGKTGQTSSLMPESQRSQSTPRNSAGRSISAVTLRSDVVDFLDEDLDSLFSSEPVWDDPADDDLLCEMCDDLENKILIQVQVKTDPSARQTPVLSNQRAALQPTHRTCENRIRTDTSGLSSTDRPAGSSLAAGASVQVKQPIRFLQPKPAADAVFRRLQTNTSGSEPSAVLRTTINQHFTFKKPSNLVTMATGKGENTRHHRRLLNCE</sequence>
<keyword evidence="3" id="KW-1185">Reference proteome</keyword>
<feature type="region of interest" description="Disordered" evidence="1">
    <location>
        <begin position="1"/>
        <end position="101"/>
    </location>
</feature>
<gene>
    <name evidence="2" type="ORF">CRENBAI_011211</name>
</gene>
<dbReference type="GO" id="GO:0043596">
    <property type="term" value="C:nuclear replication fork"/>
    <property type="evidence" value="ECO:0007669"/>
    <property type="project" value="TreeGrafter"/>
</dbReference>
<evidence type="ECO:0000313" key="2">
    <source>
        <dbReference type="EMBL" id="KAK5616451.1"/>
    </source>
</evidence>
<feature type="compositionally biased region" description="Polar residues" evidence="1">
    <location>
        <begin position="44"/>
        <end position="57"/>
    </location>
</feature>
<dbReference type="GO" id="GO:0031297">
    <property type="term" value="P:replication fork processing"/>
    <property type="evidence" value="ECO:0007669"/>
    <property type="project" value="TreeGrafter"/>
</dbReference>
<feature type="region of interest" description="Disordered" evidence="1">
    <location>
        <begin position="156"/>
        <end position="180"/>
    </location>
</feature>
<feature type="compositionally biased region" description="Basic and acidic residues" evidence="1">
    <location>
        <begin position="66"/>
        <end position="75"/>
    </location>
</feature>
<dbReference type="GO" id="GO:0006974">
    <property type="term" value="P:DNA damage response"/>
    <property type="evidence" value="ECO:0007669"/>
    <property type="project" value="TreeGrafter"/>
</dbReference>
<proteinExistence type="predicted"/>
<protein>
    <recommendedName>
        <fullName evidence="4">Ewing's tumor-associated antigen 1</fullName>
    </recommendedName>
</protein>
<feature type="compositionally biased region" description="Basic and acidic residues" evidence="1">
    <location>
        <begin position="34"/>
        <end position="43"/>
    </location>
</feature>
<feature type="compositionally biased region" description="Polar residues" evidence="1">
    <location>
        <begin position="442"/>
        <end position="473"/>
    </location>
</feature>
<reference evidence="2 3" key="1">
    <citation type="submission" date="2021-06" db="EMBL/GenBank/DDBJ databases">
        <authorList>
            <person name="Palmer J.M."/>
        </authorList>
    </citation>
    <scope>NUCLEOTIDE SEQUENCE [LARGE SCALE GENOMIC DNA]</scope>
    <source>
        <strain evidence="2 3">MEX-2019</strain>
        <tissue evidence="2">Muscle</tissue>
    </source>
</reference>
<name>A0AAV9S584_9TELE</name>
<comment type="caution">
    <text evidence="2">The sequence shown here is derived from an EMBL/GenBank/DDBJ whole genome shotgun (WGS) entry which is preliminary data.</text>
</comment>
<evidence type="ECO:0000313" key="3">
    <source>
        <dbReference type="Proteomes" id="UP001311232"/>
    </source>
</evidence>
<dbReference type="InterPro" id="IPR029406">
    <property type="entry name" value="ETAA1"/>
</dbReference>
<feature type="region of interest" description="Disordered" evidence="1">
    <location>
        <begin position="269"/>
        <end position="292"/>
    </location>
</feature>